<accession>W3WU11</accession>
<reference evidence="3" key="1">
    <citation type="journal article" date="2015" name="BMC Genomics">
        <title>Genomic and transcriptomic analysis of the endophytic fungus Pestalotiopsis fici reveals its lifestyle and high potential for synthesis of natural products.</title>
        <authorList>
            <person name="Wang X."/>
            <person name="Zhang X."/>
            <person name="Liu L."/>
            <person name="Xiang M."/>
            <person name="Wang W."/>
            <person name="Sun X."/>
            <person name="Che Y."/>
            <person name="Guo L."/>
            <person name="Liu G."/>
            <person name="Guo L."/>
            <person name="Wang C."/>
            <person name="Yin W.B."/>
            <person name="Stadler M."/>
            <person name="Zhang X."/>
            <person name="Liu X."/>
        </authorList>
    </citation>
    <scope>NUCLEOTIDE SEQUENCE [LARGE SCALE GENOMIC DNA]</scope>
    <source>
        <strain evidence="3">W106-1 / CGMCC3.15140</strain>
    </source>
</reference>
<feature type="transmembrane region" description="Helical" evidence="1">
    <location>
        <begin position="545"/>
        <end position="566"/>
    </location>
</feature>
<keyword evidence="1" id="KW-0472">Membrane</keyword>
<dbReference type="EMBL" id="KI912117">
    <property type="protein sequence ID" value="ETS76326.1"/>
    <property type="molecule type" value="Genomic_DNA"/>
</dbReference>
<dbReference type="RefSeq" id="XP_007838485.1">
    <property type="nucleotide sequence ID" value="XM_007840294.1"/>
</dbReference>
<organism evidence="2 3">
    <name type="scientific">Pestalotiopsis fici (strain W106-1 / CGMCC3.15140)</name>
    <dbReference type="NCBI Taxonomy" id="1229662"/>
    <lineage>
        <taxon>Eukaryota</taxon>
        <taxon>Fungi</taxon>
        <taxon>Dikarya</taxon>
        <taxon>Ascomycota</taxon>
        <taxon>Pezizomycotina</taxon>
        <taxon>Sordariomycetes</taxon>
        <taxon>Xylariomycetidae</taxon>
        <taxon>Amphisphaeriales</taxon>
        <taxon>Sporocadaceae</taxon>
        <taxon>Pestalotiopsis</taxon>
    </lineage>
</organism>
<keyword evidence="1" id="KW-0812">Transmembrane</keyword>
<proteinExistence type="predicted"/>
<keyword evidence="3" id="KW-1185">Reference proteome</keyword>
<dbReference type="Gene3D" id="3.40.50.970">
    <property type="match status" value="1"/>
</dbReference>
<protein>
    <submittedName>
        <fullName evidence="2">Uncharacterized protein</fullName>
    </submittedName>
</protein>
<dbReference type="PANTHER" id="PTHR35394:SF5">
    <property type="entry name" value="DUF3176 DOMAIN-CONTAINING PROTEIN"/>
    <property type="match status" value="1"/>
</dbReference>
<feature type="transmembrane region" description="Helical" evidence="1">
    <location>
        <begin position="72"/>
        <end position="96"/>
    </location>
</feature>
<dbReference type="Pfam" id="PF11374">
    <property type="entry name" value="DUF3176"/>
    <property type="match status" value="1"/>
</dbReference>
<dbReference type="KEGG" id="pfy:PFICI_11713"/>
<dbReference type="eggNOG" id="KOG1185">
    <property type="taxonomic scope" value="Eukaryota"/>
</dbReference>
<gene>
    <name evidence="2" type="ORF">PFICI_11713</name>
</gene>
<evidence type="ECO:0000256" key="1">
    <source>
        <dbReference type="SAM" id="Phobius"/>
    </source>
</evidence>
<dbReference type="InterPro" id="IPR021514">
    <property type="entry name" value="DUF3176"/>
</dbReference>
<dbReference type="GeneID" id="19276726"/>
<name>W3WU11_PESFW</name>
<sequence length="805" mass="89133">MPDTESGPQDKQFLVGDDALTNEQIDAVNLQMPEKTAIQSTQKESNERATLLQRAQRLYNRVTTFGFGRSPWLFQSLSCLLSVTLLYCLITIALTYGNRPLNQWRTTMFSMSALVSVLSTVMKGALMVPLADTISQQKWSWFRQPLEGKPFKDVERIDRVSRGTWGSFQWLLNSPMASKIISLGAFLTILTLAFDVFSQQFISIDIRTVPDQLGTAYFPWVYNKTEYDRLAWLGAMYSGFFSHEVRDLAATCSSSNCTWSAISSVGICGACHDVTHTMPTNWKQCDDHQCQYTGTFVYNESDHIDGSGGRNIWIATNLTLNHEFNVTEPYKCQELTQLNNAASFAVGRGDDRLWKLLGVYPYMNGSIADGDTMEPKSNSFLKSVEVIEVPRLGSDDEGNCLLSHGTAATVTQCGLWYCRHDFDAQVTLGIQNQTMREGPPAYSPDGSNVEWLIPGPANTTHLHVARIGSELDLSHYLTGNGSTWSVSTNMGAQVWQSNREDRDAWISRVAKSLSNELRSQNKVSMSNGTGQTLLEEAYIKVSWPWIAFPTATVVAVVILFVVNVVHTSRSGVPVWTSGSIALALAGMDGGIRDLAKGTYDSYHQMIATVGDLHWLQEAPDQKTFVPQYCRYSGEIRKDLNIKQTVGRALQFANSSPKGPVYVAGAREAMAELIQPYALDQNQWGPIGPGALPEEAIRDISHALVCADSPLIITGYSGRDRQTPKLLVALADLFPGIRVQDAGGSHMCFLSPTLLQRASVLRQVIPSNAQTQSFYLIAMFRGYHLAIHLRSTPKSTIEIAMGRSNQ</sequence>
<dbReference type="AlphaFoldDB" id="W3WU11"/>
<feature type="transmembrane region" description="Helical" evidence="1">
    <location>
        <begin position="108"/>
        <end position="131"/>
    </location>
</feature>
<dbReference type="OrthoDB" id="5242705at2759"/>
<keyword evidence="1" id="KW-1133">Transmembrane helix</keyword>
<dbReference type="Proteomes" id="UP000030651">
    <property type="component" value="Unassembled WGS sequence"/>
</dbReference>
<evidence type="ECO:0000313" key="3">
    <source>
        <dbReference type="Proteomes" id="UP000030651"/>
    </source>
</evidence>
<evidence type="ECO:0000313" key="2">
    <source>
        <dbReference type="EMBL" id="ETS76326.1"/>
    </source>
</evidence>
<dbReference type="InParanoid" id="W3WU11"/>
<dbReference type="PANTHER" id="PTHR35394">
    <property type="entry name" value="DUF3176 DOMAIN-CONTAINING PROTEIN"/>
    <property type="match status" value="1"/>
</dbReference>
<dbReference type="HOGENOM" id="CLU_349878_0_0_1"/>